<evidence type="ECO:0000259" key="6">
    <source>
        <dbReference type="Pfam" id="PF03088"/>
    </source>
</evidence>
<evidence type="ECO:0000256" key="3">
    <source>
        <dbReference type="ARBA" id="ARBA00022554"/>
    </source>
</evidence>
<feature type="signal peptide" evidence="5">
    <location>
        <begin position="1"/>
        <end position="23"/>
    </location>
</feature>
<evidence type="ECO:0000313" key="8">
    <source>
        <dbReference type="Proteomes" id="UP000032141"/>
    </source>
</evidence>
<reference evidence="7" key="2">
    <citation type="submission" date="2015-03" db="UniProtKB">
        <authorList>
            <consortium name="EnsemblPlants"/>
        </authorList>
    </citation>
    <scope>IDENTIFICATION</scope>
</reference>
<keyword evidence="8" id="KW-1185">Reference proteome</keyword>
<dbReference type="AlphaFoldDB" id="A0A0D3CWS7"/>
<dbReference type="InterPro" id="IPR011042">
    <property type="entry name" value="6-blade_b-propeller_TolB-like"/>
</dbReference>
<dbReference type="SMR" id="A0A0D3CWS7"/>
<proteinExistence type="inferred from homology"/>
<accession>A0A0D3CWS7</accession>
<dbReference type="SUPFAM" id="SSF63829">
    <property type="entry name" value="Calcium-dependent phosphotriesterase"/>
    <property type="match status" value="1"/>
</dbReference>
<evidence type="ECO:0000256" key="2">
    <source>
        <dbReference type="ARBA" id="ARBA00009191"/>
    </source>
</evidence>
<protein>
    <recommendedName>
        <fullName evidence="6">Strictosidine synthase conserved region domain-containing protein</fullName>
    </recommendedName>
</protein>
<comment type="subcellular location">
    <subcellularLocation>
        <location evidence="1">Vacuole</location>
    </subcellularLocation>
</comment>
<keyword evidence="3" id="KW-0926">Vacuole</keyword>
<dbReference type="GO" id="GO:0016787">
    <property type="term" value="F:hydrolase activity"/>
    <property type="evidence" value="ECO:0007669"/>
    <property type="project" value="TreeGrafter"/>
</dbReference>
<dbReference type="Gene3D" id="2.120.10.30">
    <property type="entry name" value="TolB, C-terminal domain"/>
    <property type="match status" value="1"/>
</dbReference>
<comment type="similarity">
    <text evidence="2">Belongs to the strictosidine synthase family.</text>
</comment>
<evidence type="ECO:0000313" key="7">
    <source>
        <dbReference type="EnsemblPlants" id="Bo6g087400.1"/>
    </source>
</evidence>
<name>A0A0D3CWS7_BRAOL</name>
<dbReference type="STRING" id="109376.A0A0D3CWS7"/>
<dbReference type="EnsemblPlants" id="Bo6g087400.1">
    <property type="protein sequence ID" value="Bo6g087400.1"/>
    <property type="gene ID" value="Bo6g087400"/>
</dbReference>
<reference evidence="7 8" key="1">
    <citation type="journal article" date="2014" name="Genome Biol.">
        <title>Transcriptome and methylome profiling reveals relics of genome dominance in the mesopolyploid Brassica oleracea.</title>
        <authorList>
            <person name="Parkin I.A."/>
            <person name="Koh C."/>
            <person name="Tang H."/>
            <person name="Robinson S.J."/>
            <person name="Kagale S."/>
            <person name="Clarke W.E."/>
            <person name="Town C.D."/>
            <person name="Nixon J."/>
            <person name="Krishnakumar V."/>
            <person name="Bidwell S.L."/>
            <person name="Denoeud F."/>
            <person name="Belcram H."/>
            <person name="Links M.G."/>
            <person name="Just J."/>
            <person name="Clarke C."/>
            <person name="Bender T."/>
            <person name="Huebert T."/>
            <person name="Mason A.S."/>
            <person name="Pires J.C."/>
            <person name="Barker G."/>
            <person name="Moore J."/>
            <person name="Walley P.G."/>
            <person name="Manoli S."/>
            <person name="Batley J."/>
            <person name="Edwards D."/>
            <person name="Nelson M.N."/>
            <person name="Wang X."/>
            <person name="Paterson A.H."/>
            <person name="King G."/>
            <person name="Bancroft I."/>
            <person name="Chalhoub B."/>
            <person name="Sharpe A.G."/>
        </authorList>
    </citation>
    <scope>NUCLEOTIDE SEQUENCE</scope>
    <source>
        <strain evidence="7 8">cv. TO1000</strain>
    </source>
</reference>
<dbReference type="GO" id="GO:0005773">
    <property type="term" value="C:vacuole"/>
    <property type="evidence" value="ECO:0007669"/>
    <property type="project" value="UniProtKB-SubCell"/>
</dbReference>
<organism evidence="7 8">
    <name type="scientific">Brassica oleracea var. oleracea</name>
    <dbReference type="NCBI Taxonomy" id="109376"/>
    <lineage>
        <taxon>Eukaryota</taxon>
        <taxon>Viridiplantae</taxon>
        <taxon>Streptophyta</taxon>
        <taxon>Embryophyta</taxon>
        <taxon>Tracheophyta</taxon>
        <taxon>Spermatophyta</taxon>
        <taxon>Magnoliopsida</taxon>
        <taxon>eudicotyledons</taxon>
        <taxon>Gunneridae</taxon>
        <taxon>Pentapetalae</taxon>
        <taxon>rosids</taxon>
        <taxon>malvids</taxon>
        <taxon>Brassicales</taxon>
        <taxon>Brassicaceae</taxon>
        <taxon>Brassiceae</taxon>
        <taxon>Brassica</taxon>
    </lineage>
</organism>
<evidence type="ECO:0000256" key="4">
    <source>
        <dbReference type="ARBA" id="ARBA00023180"/>
    </source>
</evidence>
<dbReference type="Pfam" id="PF03088">
    <property type="entry name" value="Str_synth"/>
    <property type="match status" value="1"/>
</dbReference>
<feature type="domain" description="Strictosidine synthase conserved region" evidence="6">
    <location>
        <begin position="144"/>
        <end position="230"/>
    </location>
</feature>
<dbReference type="HOGENOM" id="CLU_023267_2_1_1"/>
<sequence>MISSLSTISLLLSLCSAVISVDAFFQKLLLPGDVSGPRSIAFDSTGKGFYTGVYGGKILKYTPETGFVDFVYMTTLSKSSLCHGIVGPLLLGFCGRPAGIALNEKTGDLYVADAALGLHVVSPAGGLAVKIADSVDGKPIKNLDGLDVDPTTGVVYFTSLTSNSYPVNRDWPLEDVTGTLYKYDPSTKVVTIVMEGLFRSTGCAVSSNGSFVLVSQLAGHDIKRYWIKGPKAGSSEDFNILINSPESIRRIGSTEKFWVVSAMSYSYGVNQSAVVLDSNGRESRDLQGVSIWEENGDNLVSEVNESNGSLYIGTFTGNYVGIYKLCKP</sequence>
<dbReference type="KEGG" id="boe:106299590"/>
<keyword evidence="4" id="KW-0325">Glycoprotein</keyword>
<dbReference type="PANTHER" id="PTHR10426">
    <property type="entry name" value="STRICTOSIDINE SYNTHASE-RELATED"/>
    <property type="match status" value="1"/>
</dbReference>
<evidence type="ECO:0000256" key="5">
    <source>
        <dbReference type="SAM" id="SignalP"/>
    </source>
</evidence>
<dbReference type="eggNOG" id="KOG1520">
    <property type="taxonomic scope" value="Eukaryota"/>
</dbReference>
<feature type="chain" id="PRO_5002259161" description="Strictosidine synthase conserved region domain-containing protein" evidence="5">
    <location>
        <begin position="24"/>
        <end position="328"/>
    </location>
</feature>
<dbReference type="OMA" id="YDFRTIV"/>
<dbReference type="PANTHER" id="PTHR10426:SF132">
    <property type="entry name" value="PROTEIN STRICTOSIDINE SYNTHASE-LIKE 12"/>
    <property type="match status" value="1"/>
</dbReference>
<dbReference type="GO" id="GO:0012505">
    <property type="term" value="C:endomembrane system"/>
    <property type="evidence" value="ECO:0007669"/>
    <property type="project" value="TreeGrafter"/>
</dbReference>
<evidence type="ECO:0000256" key="1">
    <source>
        <dbReference type="ARBA" id="ARBA00004116"/>
    </source>
</evidence>
<dbReference type="GeneID" id="106299590"/>
<keyword evidence="5" id="KW-0732">Signal</keyword>
<dbReference type="Proteomes" id="UP000032141">
    <property type="component" value="Chromosome C6"/>
</dbReference>
<dbReference type="InterPro" id="IPR018119">
    <property type="entry name" value="Strictosidine_synth_cons-reg"/>
</dbReference>
<dbReference type="RefSeq" id="XP_013591111.1">
    <property type="nucleotide sequence ID" value="XM_013735657.1"/>
</dbReference>
<dbReference type="Gramene" id="Bo6g087400.1">
    <property type="protein sequence ID" value="Bo6g087400.1"/>
    <property type="gene ID" value="Bo6g087400"/>
</dbReference>